<protein>
    <recommendedName>
        <fullName evidence="4">Exo-alpha-sialidase</fullName>
    </recommendedName>
</protein>
<dbReference type="Proteomes" id="UP001074726">
    <property type="component" value="Unassembled WGS sequence"/>
</dbReference>
<evidence type="ECO:0000313" key="2">
    <source>
        <dbReference type="EMBL" id="MCY4728233.1"/>
    </source>
</evidence>
<accession>A0ABT4CH00</accession>
<reference evidence="2" key="1">
    <citation type="submission" date="2022-08" db="EMBL/GenBank/DDBJ databases">
        <title>Genome sequencing of Nocardioides sp. STR2.</title>
        <authorList>
            <person name="So Y."/>
        </authorList>
    </citation>
    <scope>NUCLEOTIDE SEQUENCE</scope>
    <source>
        <strain evidence="2">STR2</strain>
    </source>
</reference>
<gene>
    <name evidence="2" type="ORF">NYO98_18280</name>
</gene>
<name>A0ABT4CH00_9ACTN</name>
<evidence type="ECO:0000256" key="1">
    <source>
        <dbReference type="SAM" id="MobiDB-lite"/>
    </source>
</evidence>
<feature type="region of interest" description="Disordered" evidence="1">
    <location>
        <begin position="27"/>
        <end position="55"/>
    </location>
</feature>
<comment type="caution">
    <text evidence="2">The sequence shown here is derived from an EMBL/GenBank/DDBJ whole genome shotgun (WGS) entry which is preliminary data.</text>
</comment>
<keyword evidence="3" id="KW-1185">Reference proteome</keyword>
<dbReference type="RefSeq" id="WP_268113195.1">
    <property type="nucleotide sequence ID" value="NZ_JAPPUX010000005.1"/>
</dbReference>
<sequence>MTPDVVVSRAGTATVAFASVDEVVRTADDPPALDDPQDPAHGEQDPHSPMGGVQIGIDASDVQTMMVEEFVRLVDNSGSSNEIVDLQIPDRVPGRGWSSSPAEVAEQELLYEAHLAVNASGAAVLMWLDSAYNLLAVYRDSAGASWTAPQLVPASAGISPTFEVGIDDAGRVVVVGRYGGEHGVRAIRRSSAGKWGKAQQLSGPGTEFYTMTVGAGGAAVALHGPLDFDGPASGSLFASRMSPAGHWRPPVRQWNRVAFDEAVGMDGKGRALIAAWNGADLMGRWSTPDGRWRPPFVLASDVSRTTKWGLAVAVAVNRRGAAVVGWGAQGRVSQVWARYKPSGQKSWTRQVRMTHTDDATKLFRAAIGECGHVAFVWETSRDTQLRVLRASPRP</sequence>
<dbReference type="EMBL" id="JAPPUX010000005">
    <property type="protein sequence ID" value="MCY4728233.1"/>
    <property type="molecule type" value="Genomic_DNA"/>
</dbReference>
<organism evidence="2 3">
    <name type="scientific">Nocardioides pini</name>
    <dbReference type="NCBI Taxonomy" id="2975053"/>
    <lineage>
        <taxon>Bacteria</taxon>
        <taxon>Bacillati</taxon>
        <taxon>Actinomycetota</taxon>
        <taxon>Actinomycetes</taxon>
        <taxon>Propionibacteriales</taxon>
        <taxon>Nocardioidaceae</taxon>
        <taxon>Nocardioides</taxon>
    </lineage>
</organism>
<dbReference type="SUPFAM" id="SSF89372">
    <property type="entry name" value="Fucose-specific lectin"/>
    <property type="match status" value="1"/>
</dbReference>
<proteinExistence type="predicted"/>
<evidence type="ECO:0000313" key="3">
    <source>
        <dbReference type="Proteomes" id="UP001074726"/>
    </source>
</evidence>
<evidence type="ECO:0008006" key="4">
    <source>
        <dbReference type="Google" id="ProtNLM"/>
    </source>
</evidence>